<keyword evidence="1" id="KW-0812">Transmembrane</keyword>
<feature type="transmembrane region" description="Helical" evidence="1">
    <location>
        <begin position="12"/>
        <end position="33"/>
    </location>
</feature>
<name>A0A1J4KAN6_9EUKA</name>
<accession>A0A1J4KAN6</accession>
<dbReference type="EMBL" id="MLAK01000716">
    <property type="protein sequence ID" value="OHT06734.1"/>
    <property type="molecule type" value="Genomic_DNA"/>
</dbReference>
<keyword evidence="1" id="KW-1133">Transmembrane helix</keyword>
<sequence length="337" mass="38696">MNVAFKRAQQLGFLLILLVSTLDFLILWNPLFMTKQITSEFFNTAYDDLLTYSIVPNNEPPIARSAFIAITILSEPSIMITEIHNSWGQNFEATSMNGQLAYFVDSPIDENLRLFPIVEVRPPIFPLNTTRLCRMELEATKYFLSSTTAGWMLIVHERTWVNYTSLMSTLDPKIDPNIKSVFYASADQIKGVTLPQEDGGWVFSREFARRQIKDGEIWMKTCTGETSRSFQLMEMSRRQKSSTIWTKNFIGIPFNDYEMEGLLTKNMSRIEVCVLPLLPENSEKKGESGNFVRKMNHIAVWNIPSRKFFLKVPKLIPTMKNLGYSYVDGKSNICAIM</sequence>
<protein>
    <submittedName>
        <fullName evidence="2">Uncharacterized protein</fullName>
    </submittedName>
</protein>
<keyword evidence="1" id="KW-0472">Membrane</keyword>
<dbReference type="Proteomes" id="UP000179807">
    <property type="component" value="Unassembled WGS sequence"/>
</dbReference>
<comment type="caution">
    <text evidence="2">The sequence shown here is derived from an EMBL/GenBank/DDBJ whole genome shotgun (WGS) entry which is preliminary data.</text>
</comment>
<evidence type="ECO:0000313" key="3">
    <source>
        <dbReference type="Proteomes" id="UP000179807"/>
    </source>
</evidence>
<reference evidence="2" key="1">
    <citation type="submission" date="2016-10" db="EMBL/GenBank/DDBJ databases">
        <authorList>
            <person name="Benchimol M."/>
            <person name="Almeida L.G."/>
            <person name="Vasconcelos A.T."/>
            <person name="Perreira-Neves A."/>
            <person name="Rosa I.A."/>
            <person name="Tasca T."/>
            <person name="Bogo M.R."/>
            <person name="de Souza W."/>
        </authorList>
    </citation>
    <scope>NUCLEOTIDE SEQUENCE [LARGE SCALE GENOMIC DNA]</scope>
    <source>
        <strain evidence="2">K</strain>
    </source>
</reference>
<gene>
    <name evidence="2" type="ORF">TRFO_05400</name>
</gene>
<evidence type="ECO:0000313" key="2">
    <source>
        <dbReference type="EMBL" id="OHT06734.1"/>
    </source>
</evidence>
<dbReference type="AlphaFoldDB" id="A0A1J4KAN6"/>
<evidence type="ECO:0000256" key="1">
    <source>
        <dbReference type="SAM" id="Phobius"/>
    </source>
</evidence>
<keyword evidence="3" id="KW-1185">Reference proteome</keyword>
<organism evidence="2 3">
    <name type="scientific">Tritrichomonas foetus</name>
    <dbReference type="NCBI Taxonomy" id="1144522"/>
    <lineage>
        <taxon>Eukaryota</taxon>
        <taxon>Metamonada</taxon>
        <taxon>Parabasalia</taxon>
        <taxon>Tritrichomonadida</taxon>
        <taxon>Tritrichomonadidae</taxon>
        <taxon>Tritrichomonas</taxon>
    </lineage>
</organism>
<dbReference type="GeneID" id="94827169"/>
<dbReference type="RefSeq" id="XP_068359870.1">
    <property type="nucleotide sequence ID" value="XM_068492465.1"/>
</dbReference>
<proteinExistence type="predicted"/>
<dbReference type="VEuPathDB" id="TrichDB:TRFO_05400"/>